<dbReference type="InterPro" id="IPR000014">
    <property type="entry name" value="PAS"/>
</dbReference>
<dbReference type="Pfam" id="PF07730">
    <property type="entry name" value="HisKA_3"/>
    <property type="match status" value="1"/>
</dbReference>
<dbReference type="PROSITE" id="PS50112">
    <property type="entry name" value="PAS"/>
    <property type="match status" value="1"/>
</dbReference>
<gene>
    <name evidence="8" type="ORF">DFR35_2477</name>
</gene>
<evidence type="ECO:0000256" key="5">
    <source>
        <dbReference type="SAM" id="MobiDB-lite"/>
    </source>
</evidence>
<proteinExistence type="predicted"/>
<keyword evidence="3" id="KW-0902">Two-component regulatory system</keyword>
<dbReference type="CDD" id="cd00130">
    <property type="entry name" value="PAS"/>
    <property type="match status" value="1"/>
</dbReference>
<dbReference type="GO" id="GO:0000155">
    <property type="term" value="F:phosphorelay sensor kinase activity"/>
    <property type="evidence" value="ECO:0007669"/>
    <property type="project" value="InterPro"/>
</dbReference>
<sequence length="511" mass="56113">MTHTSHDASVSLLVIAAADERVAAVSGRLAQSGMAVRVMRAATPTALRAALRMQTWDGCLYLYGETTLSAAAVLKAMHQQNLDIPCVIVAAPADEKAAIRAMKAGAHDVVSSDRLDRLAPALEREIREARHRAEHRAALEMLKDSEARFRAMASSLPGMVFQLLRDGGGEFRFLFVGDGCHRLLGIKQHEIVYSARRFFDAFEAADRRRLEDAIAASVHSGVPLEWEGRLKGRARGRWISLSATSRHLGHVDNGDTVWQGIASDVSESKEIEAQLRRSREQLSELSSHLEVVREEERERIARDIHDEIGSLLVAIKIETNLLTAKLPATPAGLRDKAQAIGTLLDQAMATASRVSRELRPGILKEFGLAEAVRCQADDFAKRFGITCRVHCDDEGIEPDADTSLALFRIVQEALTNIAKHAYASLVVLRMRRENGSISLEIRDNGRGISEGDLAKPKSFGLRGIRERVHSLAGAFNVASGESGGTHIALQVPERRGAEPSRDEEELQRNLF</sequence>
<comment type="caution">
    <text evidence="8">The sequence shown here is derived from an EMBL/GenBank/DDBJ whole genome shotgun (WGS) entry which is preliminary data.</text>
</comment>
<dbReference type="InterPro" id="IPR050482">
    <property type="entry name" value="Sensor_HK_TwoCompSys"/>
</dbReference>
<dbReference type="InterPro" id="IPR011006">
    <property type="entry name" value="CheY-like_superfamily"/>
</dbReference>
<evidence type="ECO:0000256" key="3">
    <source>
        <dbReference type="ARBA" id="ARBA00023012"/>
    </source>
</evidence>
<dbReference type="EMBL" id="RCCI01000007">
    <property type="protein sequence ID" value="RLJ62663.1"/>
    <property type="molecule type" value="Genomic_DNA"/>
</dbReference>
<dbReference type="Gene3D" id="3.40.50.2300">
    <property type="match status" value="1"/>
</dbReference>
<evidence type="ECO:0000313" key="8">
    <source>
        <dbReference type="EMBL" id="RLJ62663.1"/>
    </source>
</evidence>
<dbReference type="NCBIfam" id="TIGR00229">
    <property type="entry name" value="sensory_box"/>
    <property type="match status" value="1"/>
</dbReference>
<protein>
    <submittedName>
        <fullName evidence="8">PAS domain S-box-containing protein</fullName>
    </submittedName>
</protein>
<dbReference type="SUPFAM" id="SSF55874">
    <property type="entry name" value="ATPase domain of HSP90 chaperone/DNA topoisomerase II/histidine kinase"/>
    <property type="match status" value="1"/>
</dbReference>
<evidence type="ECO:0000313" key="9">
    <source>
        <dbReference type="Proteomes" id="UP000268908"/>
    </source>
</evidence>
<dbReference type="PROSITE" id="PS50109">
    <property type="entry name" value="HIS_KIN"/>
    <property type="match status" value="1"/>
</dbReference>
<dbReference type="InterPro" id="IPR035965">
    <property type="entry name" value="PAS-like_dom_sf"/>
</dbReference>
<keyword evidence="2" id="KW-0418">Kinase</keyword>
<evidence type="ECO:0000256" key="4">
    <source>
        <dbReference type="SAM" id="Coils"/>
    </source>
</evidence>
<feature type="domain" description="Histidine kinase" evidence="6">
    <location>
        <begin position="406"/>
        <end position="495"/>
    </location>
</feature>
<evidence type="ECO:0000256" key="2">
    <source>
        <dbReference type="ARBA" id="ARBA00022777"/>
    </source>
</evidence>
<dbReference type="Gene3D" id="3.30.565.10">
    <property type="entry name" value="Histidine kinase-like ATPase, C-terminal domain"/>
    <property type="match status" value="1"/>
</dbReference>
<dbReference type="Pfam" id="PF02518">
    <property type="entry name" value="HATPase_c"/>
    <property type="match status" value="1"/>
</dbReference>
<dbReference type="Proteomes" id="UP000268908">
    <property type="component" value="Unassembled WGS sequence"/>
</dbReference>
<dbReference type="InterPro" id="IPR003594">
    <property type="entry name" value="HATPase_dom"/>
</dbReference>
<evidence type="ECO:0000256" key="1">
    <source>
        <dbReference type="ARBA" id="ARBA00022679"/>
    </source>
</evidence>
<dbReference type="PANTHER" id="PTHR24421">
    <property type="entry name" value="NITRATE/NITRITE SENSOR PROTEIN NARX-RELATED"/>
    <property type="match status" value="1"/>
</dbReference>
<evidence type="ECO:0000259" key="7">
    <source>
        <dbReference type="PROSITE" id="PS50112"/>
    </source>
</evidence>
<dbReference type="InterPro" id="IPR036890">
    <property type="entry name" value="HATPase_C_sf"/>
</dbReference>
<dbReference type="PANTHER" id="PTHR24421:SF59">
    <property type="entry name" value="OXYGEN SENSOR HISTIDINE KINASE NREB"/>
    <property type="match status" value="1"/>
</dbReference>
<dbReference type="OrthoDB" id="9813412at2"/>
<dbReference type="InterPro" id="IPR005467">
    <property type="entry name" value="His_kinase_dom"/>
</dbReference>
<reference evidence="8 9" key="1">
    <citation type="submission" date="2018-10" db="EMBL/GenBank/DDBJ databases">
        <title>Genomic Encyclopedia of Type Strains, Phase IV (KMG-IV): sequencing the most valuable type-strain genomes for metagenomic binning, comparative biology and taxonomic classification.</title>
        <authorList>
            <person name="Goeker M."/>
        </authorList>
    </citation>
    <scope>NUCLEOTIDE SEQUENCE [LARGE SCALE GENOMIC DNA]</scope>
    <source>
        <strain evidence="8 9">DSM 26916</strain>
    </source>
</reference>
<feature type="region of interest" description="Disordered" evidence="5">
    <location>
        <begin position="492"/>
        <end position="511"/>
    </location>
</feature>
<dbReference type="SMART" id="SM00387">
    <property type="entry name" value="HATPase_c"/>
    <property type="match status" value="1"/>
</dbReference>
<keyword evidence="4" id="KW-0175">Coiled coil</keyword>
<dbReference type="RefSeq" id="WP_121242882.1">
    <property type="nucleotide sequence ID" value="NZ_BHVV01000008.1"/>
</dbReference>
<name>A0A497X963_9PROT</name>
<dbReference type="CDD" id="cd16917">
    <property type="entry name" value="HATPase_UhpB-NarQ-NarX-like"/>
    <property type="match status" value="1"/>
</dbReference>
<dbReference type="GO" id="GO:0046983">
    <property type="term" value="F:protein dimerization activity"/>
    <property type="evidence" value="ECO:0007669"/>
    <property type="project" value="InterPro"/>
</dbReference>
<organism evidence="8 9">
    <name type="scientific">Sulfurisoma sediminicola</name>
    <dbReference type="NCBI Taxonomy" id="1381557"/>
    <lineage>
        <taxon>Bacteria</taxon>
        <taxon>Pseudomonadati</taxon>
        <taxon>Pseudomonadota</taxon>
        <taxon>Betaproteobacteria</taxon>
        <taxon>Nitrosomonadales</taxon>
        <taxon>Sterolibacteriaceae</taxon>
        <taxon>Sulfurisoma</taxon>
    </lineage>
</organism>
<feature type="domain" description="PAS" evidence="7">
    <location>
        <begin position="145"/>
        <end position="221"/>
    </location>
</feature>
<dbReference type="InterPro" id="IPR011712">
    <property type="entry name" value="Sig_transdc_His_kin_sub3_dim/P"/>
</dbReference>
<dbReference type="Gene3D" id="3.30.450.20">
    <property type="entry name" value="PAS domain"/>
    <property type="match status" value="1"/>
</dbReference>
<keyword evidence="9" id="KW-1185">Reference proteome</keyword>
<keyword evidence="1" id="KW-0808">Transferase</keyword>
<dbReference type="AlphaFoldDB" id="A0A497X963"/>
<dbReference type="GO" id="GO:0016020">
    <property type="term" value="C:membrane"/>
    <property type="evidence" value="ECO:0007669"/>
    <property type="project" value="InterPro"/>
</dbReference>
<dbReference type="SUPFAM" id="SSF52172">
    <property type="entry name" value="CheY-like"/>
    <property type="match status" value="1"/>
</dbReference>
<accession>A0A497X963</accession>
<dbReference type="Gene3D" id="1.20.5.1930">
    <property type="match status" value="1"/>
</dbReference>
<feature type="coiled-coil region" evidence="4">
    <location>
        <begin position="268"/>
        <end position="295"/>
    </location>
</feature>
<dbReference type="SUPFAM" id="SSF55785">
    <property type="entry name" value="PYP-like sensor domain (PAS domain)"/>
    <property type="match status" value="1"/>
</dbReference>
<evidence type="ECO:0000259" key="6">
    <source>
        <dbReference type="PROSITE" id="PS50109"/>
    </source>
</evidence>